<keyword evidence="3" id="KW-1185">Reference proteome</keyword>
<keyword evidence="1" id="KW-0732">Signal</keyword>
<organism evidence="2 3">
    <name type="scientific">Parelaphostrongylus tenuis</name>
    <name type="common">Meningeal worm</name>
    <dbReference type="NCBI Taxonomy" id="148309"/>
    <lineage>
        <taxon>Eukaryota</taxon>
        <taxon>Metazoa</taxon>
        <taxon>Ecdysozoa</taxon>
        <taxon>Nematoda</taxon>
        <taxon>Chromadorea</taxon>
        <taxon>Rhabditida</taxon>
        <taxon>Rhabditina</taxon>
        <taxon>Rhabditomorpha</taxon>
        <taxon>Strongyloidea</taxon>
        <taxon>Metastrongylidae</taxon>
        <taxon>Parelaphostrongylus</taxon>
    </lineage>
</organism>
<sequence>MNRRHQTRHRQRHTDIAKLLLAVTMTIIIPTEACQQIDAGIGKFVMQKWGARKNEDQGVSDVFSEALNMSRSLEEVVKLIKNTGLRVHLCESTIILAVTYAAGNWSLRK</sequence>
<comment type="caution">
    <text evidence="2">The sequence shown here is derived from an EMBL/GenBank/DDBJ whole genome shotgun (WGS) entry which is preliminary data.</text>
</comment>
<protein>
    <submittedName>
        <fullName evidence="2">Uncharacterized protein</fullName>
    </submittedName>
</protein>
<evidence type="ECO:0000256" key="1">
    <source>
        <dbReference type="SAM" id="SignalP"/>
    </source>
</evidence>
<gene>
    <name evidence="2" type="ORF">KIN20_021218</name>
</gene>
<name>A0AAD5QUC4_PARTN</name>
<dbReference type="AlphaFoldDB" id="A0AAD5QUC4"/>
<feature type="chain" id="PRO_5042164266" evidence="1">
    <location>
        <begin position="34"/>
        <end position="109"/>
    </location>
</feature>
<accession>A0AAD5QUC4</accession>
<evidence type="ECO:0000313" key="3">
    <source>
        <dbReference type="Proteomes" id="UP001196413"/>
    </source>
</evidence>
<feature type="signal peptide" evidence="1">
    <location>
        <begin position="1"/>
        <end position="33"/>
    </location>
</feature>
<proteinExistence type="predicted"/>
<dbReference type="Proteomes" id="UP001196413">
    <property type="component" value="Unassembled WGS sequence"/>
</dbReference>
<reference evidence="2" key="1">
    <citation type="submission" date="2021-06" db="EMBL/GenBank/DDBJ databases">
        <title>Parelaphostrongylus tenuis whole genome reference sequence.</title>
        <authorList>
            <person name="Garwood T.J."/>
            <person name="Larsen P.A."/>
            <person name="Fountain-Jones N.M."/>
            <person name="Garbe J.R."/>
            <person name="Macchietto M.G."/>
            <person name="Kania S.A."/>
            <person name="Gerhold R.W."/>
            <person name="Richards J.E."/>
            <person name="Wolf T.M."/>
        </authorList>
    </citation>
    <scope>NUCLEOTIDE SEQUENCE</scope>
    <source>
        <strain evidence="2">MNPRO001-30</strain>
        <tissue evidence="2">Meninges</tissue>
    </source>
</reference>
<evidence type="ECO:0000313" key="2">
    <source>
        <dbReference type="EMBL" id="KAJ1361854.1"/>
    </source>
</evidence>
<dbReference type="EMBL" id="JAHQIW010004280">
    <property type="protein sequence ID" value="KAJ1361854.1"/>
    <property type="molecule type" value="Genomic_DNA"/>
</dbReference>